<evidence type="ECO:0000256" key="4">
    <source>
        <dbReference type="ARBA" id="ARBA00022895"/>
    </source>
</evidence>
<accession>A0AAE0TXE2</accession>
<feature type="compositionally biased region" description="Polar residues" evidence="7">
    <location>
        <begin position="1466"/>
        <end position="1479"/>
    </location>
</feature>
<reference evidence="9" key="2">
    <citation type="submission" date="2023-06" db="EMBL/GenBank/DDBJ databases">
        <authorList>
            <consortium name="Lawrence Berkeley National Laboratory"/>
            <person name="Haridas S."/>
            <person name="Hensen N."/>
            <person name="Bonometti L."/>
            <person name="Westerberg I."/>
            <person name="Brannstrom I.O."/>
            <person name="Guillou S."/>
            <person name="Cros-Aarteil S."/>
            <person name="Calhoun S."/>
            <person name="Kuo A."/>
            <person name="Mondo S."/>
            <person name="Pangilinan J."/>
            <person name="Riley R."/>
            <person name="Labutti K."/>
            <person name="Andreopoulos B."/>
            <person name="Lipzen A."/>
            <person name="Chen C."/>
            <person name="Yanf M."/>
            <person name="Daum C."/>
            <person name="Ng V."/>
            <person name="Clum A."/>
            <person name="Steindorff A."/>
            <person name="Ohm R."/>
            <person name="Martin F."/>
            <person name="Silar P."/>
            <person name="Natvig D."/>
            <person name="Lalanne C."/>
            <person name="Gautier V."/>
            <person name="Ament-Velasquez S.L."/>
            <person name="Kruys A."/>
            <person name="Hutchinson M.I."/>
            <person name="Powell A.J."/>
            <person name="Barry K."/>
            <person name="Miller A.N."/>
            <person name="Grigoriev I.V."/>
            <person name="Debuchy R."/>
            <person name="Gladieux P."/>
            <person name="Thoren M.H."/>
            <person name="Johannesson H."/>
        </authorList>
    </citation>
    <scope>NUCLEOTIDE SEQUENCE</scope>
    <source>
        <strain evidence="9">CBS 958.72</strain>
    </source>
</reference>
<keyword evidence="4" id="KW-0779">Telomere</keyword>
<feature type="region of interest" description="Disordered" evidence="7">
    <location>
        <begin position="1097"/>
        <end position="1615"/>
    </location>
</feature>
<feature type="domain" description="Telomere-associated protein Rif1 N-terminal" evidence="8">
    <location>
        <begin position="156"/>
        <end position="527"/>
    </location>
</feature>
<feature type="compositionally biased region" description="Basic and acidic residues" evidence="7">
    <location>
        <begin position="1693"/>
        <end position="1703"/>
    </location>
</feature>
<name>A0AAE0TXE2_9PEZI</name>
<evidence type="ECO:0000256" key="6">
    <source>
        <dbReference type="ARBA" id="ARBA00023306"/>
    </source>
</evidence>
<keyword evidence="3" id="KW-0158">Chromosome</keyword>
<dbReference type="PANTHER" id="PTHR22928:SF3">
    <property type="entry name" value="TELOMERE-ASSOCIATED PROTEIN RIF1"/>
    <property type="match status" value="1"/>
</dbReference>
<keyword evidence="5" id="KW-0539">Nucleus</keyword>
<dbReference type="PANTHER" id="PTHR22928">
    <property type="entry name" value="TELOMERE-ASSOCIATED PROTEIN RIF1"/>
    <property type="match status" value="1"/>
</dbReference>
<feature type="region of interest" description="Disordered" evidence="7">
    <location>
        <begin position="1"/>
        <end position="140"/>
    </location>
</feature>
<feature type="compositionally biased region" description="Polar residues" evidence="7">
    <location>
        <begin position="128"/>
        <end position="140"/>
    </location>
</feature>
<feature type="compositionally biased region" description="Basic and acidic residues" evidence="7">
    <location>
        <begin position="1481"/>
        <end position="1502"/>
    </location>
</feature>
<feature type="compositionally biased region" description="Polar residues" evidence="7">
    <location>
        <begin position="1407"/>
        <end position="1420"/>
    </location>
</feature>
<feature type="compositionally biased region" description="Low complexity" evidence="7">
    <location>
        <begin position="1303"/>
        <end position="1314"/>
    </location>
</feature>
<keyword evidence="10" id="KW-1185">Reference proteome</keyword>
<feature type="compositionally biased region" description="Basic and acidic residues" evidence="7">
    <location>
        <begin position="1186"/>
        <end position="1197"/>
    </location>
</feature>
<feature type="compositionally biased region" description="Basic residues" evidence="7">
    <location>
        <begin position="1566"/>
        <end position="1588"/>
    </location>
</feature>
<dbReference type="InterPro" id="IPR016024">
    <property type="entry name" value="ARM-type_fold"/>
</dbReference>
<dbReference type="GO" id="GO:0005634">
    <property type="term" value="C:nucleus"/>
    <property type="evidence" value="ECO:0007669"/>
    <property type="project" value="UniProtKB-SubCell"/>
</dbReference>
<protein>
    <submittedName>
        <fullName evidence="9">Rap1-interacting factor 1 N terminal-domain-containing protein</fullName>
    </submittedName>
</protein>
<dbReference type="GO" id="GO:0000723">
    <property type="term" value="P:telomere maintenance"/>
    <property type="evidence" value="ECO:0007669"/>
    <property type="project" value="TreeGrafter"/>
</dbReference>
<gene>
    <name evidence="9" type="ORF">B0T24DRAFT_603147</name>
</gene>
<evidence type="ECO:0000259" key="8">
    <source>
        <dbReference type="Pfam" id="PF12231"/>
    </source>
</evidence>
<dbReference type="SUPFAM" id="SSF48371">
    <property type="entry name" value="ARM repeat"/>
    <property type="match status" value="1"/>
</dbReference>
<organism evidence="9 10">
    <name type="scientific">Lasiosphaeria ovina</name>
    <dbReference type="NCBI Taxonomy" id="92902"/>
    <lineage>
        <taxon>Eukaryota</taxon>
        <taxon>Fungi</taxon>
        <taxon>Dikarya</taxon>
        <taxon>Ascomycota</taxon>
        <taxon>Pezizomycotina</taxon>
        <taxon>Sordariomycetes</taxon>
        <taxon>Sordariomycetidae</taxon>
        <taxon>Sordariales</taxon>
        <taxon>Lasiosphaeriaceae</taxon>
        <taxon>Lasiosphaeria</taxon>
    </lineage>
</organism>
<evidence type="ECO:0000256" key="5">
    <source>
        <dbReference type="ARBA" id="ARBA00023242"/>
    </source>
</evidence>
<dbReference type="InterPro" id="IPR022031">
    <property type="entry name" value="Rif1_N"/>
</dbReference>
<dbReference type="Pfam" id="PF12231">
    <property type="entry name" value="Rif1_N"/>
    <property type="match status" value="1"/>
</dbReference>
<comment type="caution">
    <text evidence="9">The sequence shown here is derived from an EMBL/GenBank/DDBJ whole genome shotgun (WGS) entry which is preliminary data.</text>
</comment>
<proteinExistence type="predicted"/>
<dbReference type="Proteomes" id="UP001287356">
    <property type="component" value="Unassembled WGS sequence"/>
</dbReference>
<feature type="region of interest" description="Disordered" evidence="7">
    <location>
        <begin position="1691"/>
        <end position="1733"/>
    </location>
</feature>
<evidence type="ECO:0000256" key="3">
    <source>
        <dbReference type="ARBA" id="ARBA00022454"/>
    </source>
</evidence>
<reference evidence="9" key="1">
    <citation type="journal article" date="2023" name="Mol. Phylogenet. Evol.">
        <title>Genome-scale phylogeny and comparative genomics of the fungal order Sordariales.</title>
        <authorList>
            <person name="Hensen N."/>
            <person name="Bonometti L."/>
            <person name="Westerberg I."/>
            <person name="Brannstrom I.O."/>
            <person name="Guillou S."/>
            <person name="Cros-Aarteil S."/>
            <person name="Calhoun S."/>
            <person name="Haridas S."/>
            <person name="Kuo A."/>
            <person name="Mondo S."/>
            <person name="Pangilinan J."/>
            <person name="Riley R."/>
            <person name="LaButti K."/>
            <person name="Andreopoulos B."/>
            <person name="Lipzen A."/>
            <person name="Chen C."/>
            <person name="Yan M."/>
            <person name="Daum C."/>
            <person name="Ng V."/>
            <person name="Clum A."/>
            <person name="Steindorff A."/>
            <person name="Ohm R.A."/>
            <person name="Martin F."/>
            <person name="Silar P."/>
            <person name="Natvig D.O."/>
            <person name="Lalanne C."/>
            <person name="Gautier V."/>
            <person name="Ament-Velasquez S.L."/>
            <person name="Kruys A."/>
            <person name="Hutchinson M.I."/>
            <person name="Powell A.J."/>
            <person name="Barry K."/>
            <person name="Miller A.N."/>
            <person name="Grigoriev I.V."/>
            <person name="Debuchy R."/>
            <person name="Gladieux P."/>
            <person name="Hiltunen Thoren M."/>
            <person name="Johannesson H."/>
        </authorList>
    </citation>
    <scope>NUCLEOTIDE SEQUENCE</scope>
    <source>
        <strain evidence="9">CBS 958.72</strain>
    </source>
</reference>
<feature type="compositionally biased region" description="Polar residues" evidence="7">
    <location>
        <begin position="47"/>
        <end position="71"/>
    </location>
</feature>
<evidence type="ECO:0000256" key="1">
    <source>
        <dbReference type="ARBA" id="ARBA00004123"/>
    </source>
</evidence>
<evidence type="ECO:0000313" key="10">
    <source>
        <dbReference type="Proteomes" id="UP001287356"/>
    </source>
</evidence>
<evidence type="ECO:0000313" key="9">
    <source>
        <dbReference type="EMBL" id="KAK3382975.1"/>
    </source>
</evidence>
<comment type="subcellular location">
    <subcellularLocation>
        <location evidence="2">Chromosome</location>
        <location evidence="2">Telomere</location>
    </subcellularLocation>
    <subcellularLocation>
        <location evidence="1">Nucleus</location>
    </subcellularLocation>
</comment>
<sequence>MSTPAVMSSRLDVLPPRPPTPPRESHHEPSALALSAASSRPILDSADTPSSLHTPPGNHSPTYSLTTNSTSRRARKVEFSTQAEYKDPPIYTEGTPRRQHPTPVSLPRSASKPVKSILKPPAHGHNPLDSTSSGDSDPLLQNNNLAAMLESTIQQLAGGDRDSKVDAYMMLTRACKASNNLPDRVALQAKMGLFLQFMQRDIVSRTPEAGIDSSLVNHALNLLITFLGFSAIASTFTNDFGVFIVDHCIRSFEDPSIPKDVARHLMQVIAWQNFSAKVMTADRVGRLVAALHNIENHVTGKSIIMSRVLIYKNLVKQARSLMVIHSDWLFDLFTDMLSTIKEIRSSAIDLGLEAAFSIGHEKQLQRKVMEVLNHVSEEKRYIEYYEERLRSMAEDKNNSATVPPIWSVVILMLRAPLYKLEYMNPWLLIIQSCFNSTDLATKIYAHQAWSRLVYLMHLDERTFRKNVVNLTKPLITQLRRKSVGKPSAKTSEELQNVVFGGICNLFYYTFKPQTAPALLDGYWDSSVKPVIARVFDPAVESGQDKLRHASTILGSLFDCTTPRRWKEDRIVEGSLVKPEELPALDSKWVRRNTDRVFATIQPILEKDFLALADSKSATYRLWKNLVATVASAASKEIKVSKDTTQFVTEALGALQKVWNRGLPTCEDAGSSVVNFLLAARAFVEIMINALGLLPLTEKPGKNQAFTKAPLYSLFSTLSSLPPGVPDDKDFADFYASVFAPFFNNLKSDKAKMDLAQDLLSAIPIEAPRPYGPWLLVANKIASWLEPGHSSHNSNISGSETPIGHEYRDVVKVLERGIRSTPSLPWDHWESLFDLLVERVRDEVGDAGVAIVAIEPLAKILPDQFALVGAANTSANSLICAIELVSAARQPHDRQAVDAARRRLWGTALAGSRSASFDTFDNLYKAASEALAYMYNQPSPAESEVAARLLQEIGQFFERCNRQLFMRTLAALQDGILPWICDCNRAIGNQPSPVLAATKSLWDKICSIIAEIEHPEQQLEPLERVFCASFQSSHLYFVNSGVSLWNKLFQNVEHLEYPEHLKTALGQIQSHTGIVLPGLEMSSAEHVGQQPLFIDSLDDFSLPEMPSTRSSQKGTPRPASGTKTPDSGKQKKPVQRQLAFSPKPKAKGGNRANVTPRLRHDNSQIQFAPIGPSSPDKENLESQVLTDRQKEVRDRQKENAALFPEIRSSPGVKSKESGCIIPAKLPSPQDNSRLRQAATPEPENPFNGFVTSTPTPRRGQPVLIPDHDLNDPPSSPPEPRRNPLAAEIRSRSASHSLLEEWQFSSSPISGSPNPSRQMNAPEVLDRDDVNDEAMSFEADEDLPAPNEAAVTGVETSEPEVAEPEVTKPEIEELEMGDPETARADANLESEVIEDSVISMPEDNPVPAPNSQDILTAGTPTTPRKYYRLLQPQITPRSDDEVFMDAPSSPLPPTPKRSERLRVAATGESKTATPRQSSQVSDVDEKSFLRLVVELDARRPDRSGYRRPSVSLQKTHNPPDADCIVVGDGPKKRPGSRGSSRSTRASSAESTTPSTAEIQVPSSQPQKRDKRQKRKRASSKTHKTSNKKRKQGNDADEADEADEVPDSQPVPVEGTRFETIGLTAPMLNVAIDARKMYQTLAEQTARASSEDCFSTMLSEDFSPDEPMRSDKAVCMQTDGLGSDDREVQSQIALESRSRSELEETKAAGPESMDVDMLGRESEGPGDAEATNAPKADRVQNIMSLLRGGLDELRTAALSRQEVYQIEDLFMDMKRELYEAEKRGRA</sequence>
<dbReference type="GO" id="GO:0140445">
    <property type="term" value="C:chromosome, telomeric repeat region"/>
    <property type="evidence" value="ECO:0007669"/>
    <property type="project" value="TreeGrafter"/>
</dbReference>
<feature type="compositionally biased region" description="Low complexity" evidence="7">
    <location>
        <begin position="1534"/>
        <end position="1563"/>
    </location>
</feature>
<feature type="compositionally biased region" description="Acidic residues" evidence="7">
    <location>
        <begin position="1592"/>
        <end position="1603"/>
    </location>
</feature>
<evidence type="ECO:0000256" key="2">
    <source>
        <dbReference type="ARBA" id="ARBA00004574"/>
    </source>
</evidence>
<keyword evidence="6" id="KW-0131">Cell cycle</keyword>
<dbReference type="EMBL" id="JAULSN010000001">
    <property type="protein sequence ID" value="KAK3382975.1"/>
    <property type="molecule type" value="Genomic_DNA"/>
</dbReference>
<feature type="compositionally biased region" description="Low complexity" evidence="7">
    <location>
        <begin position="30"/>
        <end position="39"/>
    </location>
</feature>
<evidence type="ECO:0000256" key="7">
    <source>
        <dbReference type="SAM" id="MobiDB-lite"/>
    </source>
</evidence>